<keyword evidence="2" id="KW-0521">NADP</keyword>
<gene>
    <name evidence="5" type="ORF">D5R93_06150</name>
</gene>
<organism evidence="5 6">
    <name type="scientific">Actinomyces lilanjuaniae</name>
    <dbReference type="NCBI Taxonomy" id="2321394"/>
    <lineage>
        <taxon>Bacteria</taxon>
        <taxon>Bacillati</taxon>
        <taxon>Actinomycetota</taxon>
        <taxon>Actinomycetes</taxon>
        <taxon>Actinomycetales</taxon>
        <taxon>Actinomycetaceae</taxon>
        <taxon>Actinomyces</taxon>
    </lineage>
</organism>
<dbReference type="RefSeq" id="WP_120204387.1">
    <property type="nucleotide sequence ID" value="NZ_CP032514.1"/>
</dbReference>
<dbReference type="Pfam" id="PF00106">
    <property type="entry name" value="adh_short"/>
    <property type="match status" value="1"/>
</dbReference>
<dbReference type="PRINTS" id="PR00080">
    <property type="entry name" value="SDRFAMILY"/>
</dbReference>
<proteinExistence type="inferred from homology"/>
<dbReference type="InterPro" id="IPR002347">
    <property type="entry name" value="SDR_fam"/>
</dbReference>
<evidence type="ECO:0000256" key="4">
    <source>
        <dbReference type="RuleBase" id="RU000363"/>
    </source>
</evidence>
<protein>
    <submittedName>
        <fullName evidence="5">SDR family NAD(P)-dependent oxidoreductase</fullName>
    </submittedName>
</protein>
<evidence type="ECO:0000256" key="2">
    <source>
        <dbReference type="ARBA" id="ARBA00022857"/>
    </source>
</evidence>
<evidence type="ECO:0000256" key="1">
    <source>
        <dbReference type="ARBA" id="ARBA00006484"/>
    </source>
</evidence>
<dbReference type="PANTHER" id="PTHR43963">
    <property type="entry name" value="CARBONYL REDUCTASE 1-RELATED"/>
    <property type="match status" value="1"/>
</dbReference>
<keyword evidence="6" id="KW-1185">Reference proteome</keyword>
<name>A0ABN5PSF7_9ACTO</name>
<dbReference type="EMBL" id="CP032514">
    <property type="protein sequence ID" value="AYD89735.1"/>
    <property type="molecule type" value="Genomic_DNA"/>
</dbReference>
<dbReference type="PANTHER" id="PTHR43963:SF6">
    <property type="entry name" value="CHAIN DEHYDROGENASE FAMILY PROTEIN, PUTATIVE (AFU_ORTHOLOGUE AFUA_3G15350)-RELATED"/>
    <property type="match status" value="1"/>
</dbReference>
<dbReference type="PRINTS" id="PR00081">
    <property type="entry name" value="GDHRDH"/>
</dbReference>
<accession>A0ABN5PSF7</accession>
<evidence type="ECO:0000313" key="6">
    <source>
        <dbReference type="Proteomes" id="UP000273001"/>
    </source>
</evidence>
<evidence type="ECO:0000256" key="3">
    <source>
        <dbReference type="ARBA" id="ARBA00023002"/>
    </source>
</evidence>
<dbReference type="InterPro" id="IPR036291">
    <property type="entry name" value="NAD(P)-bd_dom_sf"/>
</dbReference>
<sequence length="226" mass="24203">MRTALVTGGNRGIGREVCRALSALGYHVYLGSRDVVVGRRVARAIQSEGDIECVRLDVTSGEDVSALSEHVGENLDVLVNNAGIYNALPFRRLSVDDVRQSCETNMLGPFSLISEFLPKMNRRGQGRIINVSSGYGTFSDRISGPAAYGISKAALNALTVVASQEAEGNVEVNAVCPGWVRTDMGGDGAPRDVSEGADTIVWLATRPADGGRINGQLLRDRKVVQW</sequence>
<dbReference type="Proteomes" id="UP000273001">
    <property type="component" value="Chromosome"/>
</dbReference>
<dbReference type="Gene3D" id="3.40.50.720">
    <property type="entry name" value="NAD(P)-binding Rossmann-like Domain"/>
    <property type="match status" value="1"/>
</dbReference>
<evidence type="ECO:0000313" key="5">
    <source>
        <dbReference type="EMBL" id="AYD89735.1"/>
    </source>
</evidence>
<comment type="similarity">
    <text evidence="1 4">Belongs to the short-chain dehydrogenases/reductases (SDR) family.</text>
</comment>
<reference evidence="5 6" key="1">
    <citation type="submission" date="2018-09" db="EMBL/GenBank/DDBJ databases">
        <authorList>
            <person name="Li J."/>
        </authorList>
    </citation>
    <scope>NUCLEOTIDE SEQUENCE [LARGE SCALE GENOMIC DNA]</scope>
    <source>
        <strain evidence="5 6">2129</strain>
    </source>
</reference>
<dbReference type="SUPFAM" id="SSF51735">
    <property type="entry name" value="NAD(P)-binding Rossmann-fold domains"/>
    <property type="match status" value="1"/>
</dbReference>
<keyword evidence="3" id="KW-0560">Oxidoreductase</keyword>